<evidence type="ECO:0000313" key="6">
    <source>
        <dbReference type="EMBL" id="TEU30835.1"/>
    </source>
</evidence>
<dbReference type="RefSeq" id="WP_134243016.1">
    <property type="nucleotide sequence ID" value="NZ_SNTY01000003.1"/>
</dbReference>
<dbReference type="CDD" id="cd06171">
    <property type="entry name" value="Sigma70_r4"/>
    <property type="match status" value="1"/>
</dbReference>
<keyword evidence="6" id="KW-0548">Nucleotidyltransferase</keyword>
<dbReference type="Pfam" id="PF08281">
    <property type="entry name" value="Sigma70_r4_2"/>
    <property type="match status" value="1"/>
</dbReference>
<dbReference type="SUPFAM" id="SSF88946">
    <property type="entry name" value="Sigma2 domain of RNA polymerase sigma factors"/>
    <property type="match status" value="1"/>
</dbReference>
<dbReference type="Gene3D" id="1.10.10.10">
    <property type="entry name" value="Winged helix-like DNA-binding domain superfamily/Winged helix DNA-binding domain"/>
    <property type="match status" value="1"/>
</dbReference>
<evidence type="ECO:0000259" key="5">
    <source>
        <dbReference type="Pfam" id="PF08281"/>
    </source>
</evidence>
<dbReference type="GO" id="GO:0003677">
    <property type="term" value="F:DNA binding"/>
    <property type="evidence" value="ECO:0007669"/>
    <property type="project" value="InterPro"/>
</dbReference>
<dbReference type="InterPro" id="IPR013324">
    <property type="entry name" value="RNA_pol_sigma_r3/r4-like"/>
</dbReference>
<accession>A0A4Y7XHJ4</accession>
<keyword evidence="7" id="KW-1185">Reference proteome</keyword>
<dbReference type="InterPro" id="IPR014284">
    <property type="entry name" value="RNA_pol_sigma-70_dom"/>
</dbReference>
<evidence type="ECO:0000256" key="3">
    <source>
        <dbReference type="ARBA" id="ARBA00023082"/>
    </source>
</evidence>
<dbReference type="InterPro" id="IPR013249">
    <property type="entry name" value="RNA_pol_sigma70_r4_t2"/>
</dbReference>
<dbReference type="GO" id="GO:0003899">
    <property type="term" value="F:DNA-directed RNA polymerase activity"/>
    <property type="evidence" value="ECO:0007669"/>
    <property type="project" value="UniProtKB-EC"/>
</dbReference>
<dbReference type="OrthoDB" id="9783733at2"/>
<keyword evidence="2" id="KW-0805">Transcription regulation</keyword>
<dbReference type="NCBIfam" id="TIGR02937">
    <property type="entry name" value="sigma70-ECF"/>
    <property type="match status" value="1"/>
</dbReference>
<dbReference type="InterPro" id="IPR013325">
    <property type="entry name" value="RNA_pol_sigma_r2"/>
</dbReference>
<dbReference type="EC" id="2.7.7.6" evidence="6"/>
<evidence type="ECO:0000256" key="1">
    <source>
        <dbReference type="ARBA" id="ARBA00010641"/>
    </source>
</evidence>
<dbReference type="GO" id="GO:0006352">
    <property type="term" value="P:DNA-templated transcription initiation"/>
    <property type="evidence" value="ECO:0007669"/>
    <property type="project" value="InterPro"/>
</dbReference>
<comment type="caution">
    <text evidence="6">The sequence shown here is derived from an EMBL/GenBank/DDBJ whole genome shotgun (WGS) entry which is preliminary data.</text>
</comment>
<dbReference type="Proteomes" id="UP000297834">
    <property type="component" value="Unassembled WGS sequence"/>
</dbReference>
<dbReference type="PANTHER" id="PTHR43133">
    <property type="entry name" value="RNA POLYMERASE ECF-TYPE SIGMA FACTO"/>
    <property type="match status" value="1"/>
</dbReference>
<dbReference type="InterPro" id="IPR039425">
    <property type="entry name" value="RNA_pol_sigma-70-like"/>
</dbReference>
<dbReference type="Gene3D" id="1.10.1740.10">
    <property type="match status" value="1"/>
</dbReference>
<name>A0A4Y7XHJ4_9GAMM</name>
<evidence type="ECO:0000256" key="2">
    <source>
        <dbReference type="ARBA" id="ARBA00023015"/>
    </source>
</evidence>
<keyword evidence="4" id="KW-0804">Transcription</keyword>
<dbReference type="EMBL" id="SNTY01000003">
    <property type="protein sequence ID" value="TEU30835.1"/>
    <property type="molecule type" value="Genomic_DNA"/>
</dbReference>
<proteinExistence type="inferred from homology"/>
<comment type="similarity">
    <text evidence="1">Belongs to the sigma-70 factor family. ECF subfamily.</text>
</comment>
<gene>
    <name evidence="6" type="ORF">E2B99_00295</name>
</gene>
<dbReference type="PANTHER" id="PTHR43133:SF64">
    <property type="entry name" value="ECF SIGMA FACTOR"/>
    <property type="match status" value="1"/>
</dbReference>
<dbReference type="NCBIfam" id="NF006550">
    <property type="entry name" value="PRK09047.1"/>
    <property type="match status" value="1"/>
</dbReference>
<keyword evidence="6" id="KW-0808">Transferase</keyword>
<evidence type="ECO:0000313" key="7">
    <source>
        <dbReference type="Proteomes" id="UP000297834"/>
    </source>
</evidence>
<organism evidence="6 7">
    <name type="scientific">Alkanindiges illinoisensis</name>
    <dbReference type="NCBI Taxonomy" id="197183"/>
    <lineage>
        <taxon>Bacteria</taxon>
        <taxon>Pseudomonadati</taxon>
        <taxon>Pseudomonadota</taxon>
        <taxon>Gammaproteobacteria</taxon>
        <taxon>Moraxellales</taxon>
        <taxon>Moraxellaceae</taxon>
        <taxon>Alkanindiges</taxon>
    </lineage>
</organism>
<dbReference type="InterPro" id="IPR036388">
    <property type="entry name" value="WH-like_DNA-bd_sf"/>
</dbReference>
<sequence length="199" mass="23297">MDSFPKSDVHASTVDSTESIEQRLSVFIKQVSGRALIMMEAATGHHDVARDLVQESFIALHQHYAKRPASEWTPLFYTILNNRLMDWRRQETRKQKRFAWLRLTVVEDEQELDSSLLIEDEQNINPAEFLNQEFTLQEIQKAISRLPLRQQQAFLLRAWENMDTKTTATIMDCSEGSVKTHYHRAIQTLRLHLSQFNPE</sequence>
<protein>
    <submittedName>
        <fullName evidence="6">RNA polymerase sigma factor</fullName>
        <ecNumber evidence="6">2.7.7.6</ecNumber>
    </submittedName>
</protein>
<evidence type="ECO:0000256" key="4">
    <source>
        <dbReference type="ARBA" id="ARBA00023163"/>
    </source>
</evidence>
<dbReference type="GO" id="GO:0016987">
    <property type="term" value="F:sigma factor activity"/>
    <property type="evidence" value="ECO:0007669"/>
    <property type="project" value="UniProtKB-KW"/>
</dbReference>
<dbReference type="AlphaFoldDB" id="A0A4Y7XHJ4"/>
<dbReference type="SUPFAM" id="SSF88659">
    <property type="entry name" value="Sigma3 and sigma4 domains of RNA polymerase sigma factors"/>
    <property type="match status" value="1"/>
</dbReference>
<dbReference type="STRING" id="1120977.GCA_000619845_00140"/>
<reference evidence="6 7" key="1">
    <citation type="submission" date="2019-03" db="EMBL/GenBank/DDBJ databases">
        <title>Alkanindiges illinoisensis: a potential pathogenic isolated from ascites of a gastric cancer patient with abdominal metastasis.</title>
        <authorList>
            <person name="Hu X."/>
            <person name="Yang B."/>
            <person name="Yan X."/>
            <person name="Lin L."/>
            <person name="Zhao H."/>
            <person name="Zhou F."/>
            <person name="Su B."/>
            <person name="Chen J."/>
            <person name="Rui Y."/>
            <person name="Wang Q."/>
            <person name="Zheng L."/>
        </authorList>
    </citation>
    <scope>NUCLEOTIDE SEQUENCE [LARGE SCALE GENOMIC DNA]</scope>
    <source>
        <strain evidence="6 7">NFYY 23406</strain>
    </source>
</reference>
<keyword evidence="3" id="KW-0731">Sigma factor</keyword>
<feature type="domain" description="RNA polymerase sigma factor 70 region 4 type 2" evidence="5">
    <location>
        <begin position="137"/>
        <end position="189"/>
    </location>
</feature>